<gene>
    <name evidence="1" type="ORF">FGO68_gene2821</name>
</gene>
<evidence type="ECO:0000313" key="1">
    <source>
        <dbReference type="EMBL" id="TNV79284.1"/>
    </source>
</evidence>
<keyword evidence="2" id="KW-1185">Reference proteome</keyword>
<dbReference type="Proteomes" id="UP000785679">
    <property type="component" value="Unassembled WGS sequence"/>
</dbReference>
<reference evidence="1" key="1">
    <citation type="submission" date="2019-06" db="EMBL/GenBank/DDBJ databases">
        <authorList>
            <person name="Zheng W."/>
        </authorList>
    </citation>
    <scope>NUCLEOTIDE SEQUENCE</scope>
    <source>
        <strain evidence="1">QDHG01</strain>
    </source>
</reference>
<sequence>MIDQFFIHSKILVFYQYIIMGNFDSRPPHTVEAIPVGDERENRCNVRGKCTDGRQLACLKCSAYYGWYCCKFKNKHNCSGGGPVASIVAVQKPLLSKAGSDNVILLRERISKEEALTELKKCWPSSMMKELSDFEEKLFITFEGQKFKKYFSFDLGKGCFTQLFVTYKSNSDDKIDLLMIHTDLKFTSSHHHIKVEQIQYDPIFTEQRDVLENMIAEVQENAERYGLEAGAHSFNEARLNE</sequence>
<dbReference type="AlphaFoldDB" id="A0A8J8NS26"/>
<organism evidence="1 2">
    <name type="scientific">Halteria grandinella</name>
    <dbReference type="NCBI Taxonomy" id="5974"/>
    <lineage>
        <taxon>Eukaryota</taxon>
        <taxon>Sar</taxon>
        <taxon>Alveolata</taxon>
        <taxon>Ciliophora</taxon>
        <taxon>Intramacronucleata</taxon>
        <taxon>Spirotrichea</taxon>
        <taxon>Stichotrichia</taxon>
        <taxon>Sporadotrichida</taxon>
        <taxon>Halteriidae</taxon>
        <taxon>Halteria</taxon>
    </lineage>
</organism>
<protein>
    <submittedName>
        <fullName evidence="1">Uncharacterized protein</fullName>
    </submittedName>
</protein>
<proteinExistence type="predicted"/>
<comment type="caution">
    <text evidence="1">The sequence shown here is derived from an EMBL/GenBank/DDBJ whole genome shotgun (WGS) entry which is preliminary data.</text>
</comment>
<accession>A0A8J8NS26</accession>
<evidence type="ECO:0000313" key="2">
    <source>
        <dbReference type="Proteomes" id="UP000785679"/>
    </source>
</evidence>
<dbReference type="EMBL" id="RRYP01009124">
    <property type="protein sequence ID" value="TNV79284.1"/>
    <property type="molecule type" value="Genomic_DNA"/>
</dbReference>
<name>A0A8J8NS26_HALGN</name>